<dbReference type="EMBL" id="UINC01048305">
    <property type="protein sequence ID" value="SVB58689.1"/>
    <property type="molecule type" value="Genomic_DNA"/>
</dbReference>
<dbReference type="AlphaFoldDB" id="A0A382F7P2"/>
<reference evidence="1" key="1">
    <citation type="submission" date="2018-05" db="EMBL/GenBank/DDBJ databases">
        <authorList>
            <person name="Lanie J.A."/>
            <person name="Ng W.-L."/>
            <person name="Kazmierczak K.M."/>
            <person name="Andrzejewski T.M."/>
            <person name="Davidsen T.M."/>
            <person name="Wayne K.J."/>
            <person name="Tettelin H."/>
            <person name="Glass J.I."/>
            <person name="Rusch D."/>
            <person name="Podicherti R."/>
            <person name="Tsui H.-C.T."/>
            <person name="Winkler M.E."/>
        </authorList>
    </citation>
    <scope>NUCLEOTIDE SEQUENCE</scope>
</reference>
<organism evidence="1">
    <name type="scientific">marine metagenome</name>
    <dbReference type="NCBI Taxonomy" id="408172"/>
    <lineage>
        <taxon>unclassified sequences</taxon>
        <taxon>metagenomes</taxon>
        <taxon>ecological metagenomes</taxon>
    </lineage>
</organism>
<evidence type="ECO:0000313" key="1">
    <source>
        <dbReference type="EMBL" id="SVB58689.1"/>
    </source>
</evidence>
<protein>
    <submittedName>
        <fullName evidence="1">Uncharacterized protein</fullName>
    </submittedName>
</protein>
<proteinExistence type="predicted"/>
<sequence>MFDILLLFATFLRVATSKDTVSS</sequence>
<gene>
    <name evidence="1" type="ORF">METZ01_LOCUS211543</name>
</gene>
<name>A0A382F7P2_9ZZZZ</name>
<accession>A0A382F7P2</accession>